<keyword evidence="5 10" id="KW-0256">Endoplasmic reticulum</keyword>
<evidence type="ECO:0000256" key="3">
    <source>
        <dbReference type="ARBA" id="ARBA00022448"/>
    </source>
</evidence>
<evidence type="ECO:0000256" key="7">
    <source>
        <dbReference type="ARBA" id="ARBA00023055"/>
    </source>
</evidence>
<comment type="subcellular location">
    <subcellularLocation>
        <location evidence="1 10">Endoplasmic reticulum membrane</location>
        <topology evidence="1 10">Multi-pass membrane protein</topology>
    </subcellularLocation>
</comment>
<sequence>MYVCINCGAECSELFRRYCPSVLKILKCERCGLTADKYIEYDPVVVFVDLVLIEKPAYRHLLYNSNFKAYWKLGIILWLAESMRAWSSCSMSDTGSIALGANLVYDDTLQGRCNFYSLLIHTALAFAAFVLTVIATTELRWFAVGGRPFKYSLKDLTRALIVGGCGKLLGLLGIAWRHIASGPCYLLIQGYTVLCLLMAYSVVCKSGKGGSLIGLIAGFLLYGYICTSASTLHLVISNVTLT</sequence>
<feature type="transmembrane region" description="Helical" evidence="10">
    <location>
        <begin position="115"/>
        <end position="135"/>
    </location>
</feature>
<evidence type="ECO:0000256" key="10">
    <source>
        <dbReference type="RuleBase" id="RU368065"/>
    </source>
</evidence>
<dbReference type="STRING" id="2015173.A0A026WIP0"/>
<dbReference type="OrthoDB" id="2192830at2759"/>
<dbReference type="GO" id="GO:0006665">
    <property type="term" value="P:sphingolipid metabolic process"/>
    <property type="evidence" value="ECO:0007669"/>
    <property type="project" value="TreeGrafter"/>
</dbReference>
<keyword evidence="13" id="KW-1185">Reference proteome</keyword>
<feature type="transmembrane region" description="Helical" evidence="10">
    <location>
        <begin position="215"/>
        <end position="236"/>
    </location>
</feature>
<keyword evidence="4 10" id="KW-0812">Transmembrane</keyword>
<proteinExistence type="inferred from homology"/>
<protein>
    <recommendedName>
        <fullName evidence="10">Protein ARV</fullName>
    </recommendedName>
</protein>
<dbReference type="Pfam" id="PF04161">
    <property type="entry name" value="Arv1"/>
    <property type="match status" value="1"/>
</dbReference>
<keyword evidence="3 10" id="KW-0813">Transport</keyword>
<evidence type="ECO:0000256" key="2">
    <source>
        <dbReference type="ARBA" id="ARBA00009187"/>
    </source>
</evidence>
<evidence type="ECO:0000313" key="12">
    <source>
        <dbReference type="EMBL" id="RLU18574.1"/>
    </source>
</evidence>
<keyword evidence="6 10" id="KW-1133">Transmembrane helix</keyword>
<dbReference type="Proteomes" id="UP000053097">
    <property type="component" value="Unassembled WGS sequence"/>
</dbReference>
<dbReference type="Proteomes" id="UP000279307">
    <property type="component" value="Chromosome 9"/>
</dbReference>
<reference evidence="12" key="3">
    <citation type="submission" date="2018-07" db="EMBL/GenBank/DDBJ databases">
        <authorList>
            <person name="Mckenzie S.K."/>
            <person name="Kronauer D.J.C."/>
        </authorList>
    </citation>
    <scope>NUCLEOTIDE SEQUENCE</scope>
    <source>
        <strain evidence="12">Clonal line C1</strain>
    </source>
</reference>
<accession>A0A026WIP0</accession>
<evidence type="ECO:0000256" key="1">
    <source>
        <dbReference type="ARBA" id="ARBA00004477"/>
    </source>
</evidence>
<dbReference type="GO" id="GO:0032541">
    <property type="term" value="C:cortical endoplasmic reticulum"/>
    <property type="evidence" value="ECO:0007669"/>
    <property type="project" value="TreeGrafter"/>
</dbReference>
<evidence type="ECO:0000313" key="11">
    <source>
        <dbReference type="EMBL" id="EZA54969.1"/>
    </source>
</evidence>
<reference evidence="12" key="2">
    <citation type="journal article" date="2018" name="Genome Res.">
        <title>The genomic architecture and molecular evolution of ant odorant receptors.</title>
        <authorList>
            <person name="McKenzie S.K."/>
            <person name="Kronauer D.J.C."/>
        </authorList>
    </citation>
    <scope>NUCLEOTIDE SEQUENCE [LARGE SCALE GENOMIC DNA]</scope>
    <source>
        <strain evidence="12">Clonal line C1</strain>
    </source>
</reference>
<keyword evidence="8 10" id="KW-0443">Lipid metabolism</keyword>
<evidence type="ECO:0000256" key="8">
    <source>
        <dbReference type="ARBA" id="ARBA00023098"/>
    </source>
</evidence>
<name>A0A026WIP0_OOCBI</name>
<dbReference type="GO" id="GO:0097036">
    <property type="term" value="P:regulation of plasma membrane sterol distribution"/>
    <property type="evidence" value="ECO:0007669"/>
    <property type="project" value="UniProtKB-UniRule"/>
</dbReference>
<evidence type="ECO:0000256" key="9">
    <source>
        <dbReference type="ARBA" id="ARBA00023136"/>
    </source>
</evidence>
<dbReference type="OMA" id="EKPAYRH"/>
<dbReference type="GO" id="GO:0005789">
    <property type="term" value="C:endoplasmic reticulum membrane"/>
    <property type="evidence" value="ECO:0007669"/>
    <property type="project" value="UniProtKB-SubCell"/>
</dbReference>
<feature type="transmembrane region" description="Helical" evidence="10">
    <location>
        <begin position="156"/>
        <end position="179"/>
    </location>
</feature>
<evidence type="ECO:0000256" key="4">
    <source>
        <dbReference type="ARBA" id="ARBA00022692"/>
    </source>
</evidence>
<dbReference type="GO" id="GO:0032366">
    <property type="term" value="P:intracellular sterol transport"/>
    <property type="evidence" value="ECO:0007669"/>
    <property type="project" value="UniProtKB-UniRule"/>
</dbReference>
<comment type="function">
    <text evidence="10">Mediator of sterol homeostasis involved in sterol uptake, trafficking and distribution into membranes.</text>
</comment>
<organism evidence="11 13">
    <name type="scientific">Ooceraea biroi</name>
    <name type="common">Clonal raider ant</name>
    <name type="synonym">Cerapachys biroi</name>
    <dbReference type="NCBI Taxonomy" id="2015173"/>
    <lineage>
        <taxon>Eukaryota</taxon>
        <taxon>Metazoa</taxon>
        <taxon>Ecdysozoa</taxon>
        <taxon>Arthropoda</taxon>
        <taxon>Hexapoda</taxon>
        <taxon>Insecta</taxon>
        <taxon>Pterygota</taxon>
        <taxon>Neoptera</taxon>
        <taxon>Endopterygota</taxon>
        <taxon>Hymenoptera</taxon>
        <taxon>Apocrita</taxon>
        <taxon>Aculeata</taxon>
        <taxon>Formicoidea</taxon>
        <taxon>Formicidae</taxon>
        <taxon>Dorylinae</taxon>
        <taxon>Ooceraea</taxon>
    </lineage>
</organism>
<dbReference type="PANTHER" id="PTHR14467">
    <property type="entry name" value="ARV1"/>
    <property type="match status" value="1"/>
</dbReference>
<keyword evidence="7 10" id="KW-0445">Lipid transport</keyword>
<dbReference type="GO" id="GO:0005794">
    <property type="term" value="C:Golgi apparatus"/>
    <property type="evidence" value="ECO:0007669"/>
    <property type="project" value="TreeGrafter"/>
</dbReference>
<keyword evidence="9 10" id="KW-0472">Membrane</keyword>
<dbReference type="EMBL" id="QOIP01000009">
    <property type="protein sequence ID" value="RLU18574.1"/>
    <property type="molecule type" value="Genomic_DNA"/>
</dbReference>
<gene>
    <name evidence="12" type="ORF">DMN91_008931</name>
    <name evidence="11" type="ORF">X777_04432</name>
</gene>
<reference evidence="11 13" key="1">
    <citation type="journal article" date="2014" name="Curr. Biol.">
        <title>The genome of the clonal raider ant Cerapachys biroi.</title>
        <authorList>
            <person name="Oxley P.R."/>
            <person name="Ji L."/>
            <person name="Fetter-Pruneda I."/>
            <person name="McKenzie S.K."/>
            <person name="Li C."/>
            <person name="Hu H."/>
            <person name="Zhang G."/>
            <person name="Kronauer D.J."/>
        </authorList>
    </citation>
    <scope>NUCLEOTIDE SEQUENCE [LARGE SCALE GENOMIC DNA]</scope>
</reference>
<evidence type="ECO:0000256" key="6">
    <source>
        <dbReference type="ARBA" id="ARBA00022989"/>
    </source>
</evidence>
<evidence type="ECO:0000313" key="13">
    <source>
        <dbReference type="Proteomes" id="UP000053097"/>
    </source>
</evidence>
<dbReference type="AlphaFoldDB" id="A0A026WIP0"/>
<dbReference type="PANTHER" id="PTHR14467:SF0">
    <property type="entry name" value="PROTEIN ARV1"/>
    <property type="match status" value="1"/>
</dbReference>
<dbReference type="GO" id="GO:0016125">
    <property type="term" value="P:sterol metabolic process"/>
    <property type="evidence" value="ECO:0007669"/>
    <property type="project" value="UniProtKB-UniRule"/>
</dbReference>
<evidence type="ECO:0000256" key="5">
    <source>
        <dbReference type="ARBA" id="ARBA00022824"/>
    </source>
</evidence>
<dbReference type="EMBL" id="KK107231">
    <property type="protein sequence ID" value="EZA54969.1"/>
    <property type="molecule type" value="Genomic_DNA"/>
</dbReference>
<comment type="similarity">
    <text evidence="2 10">Belongs to the ARV1 family.</text>
</comment>
<feature type="transmembrane region" description="Helical" evidence="10">
    <location>
        <begin position="185"/>
        <end position="203"/>
    </location>
</feature>
<dbReference type="InterPro" id="IPR007290">
    <property type="entry name" value="Arv1"/>
</dbReference>